<feature type="transmembrane region" description="Helical" evidence="1">
    <location>
        <begin position="71"/>
        <end position="94"/>
    </location>
</feature>
<evidence type="ECO:0000313" key="2">
    <source>
        <dbReference type="EMBL" id="SHE52186.1"/>
    </source>
</evidence>
<keyword evidence="1" id="KW-0472">Membrane</keyword>
<organism evidence="2 3">
    <name type="scientific">Ferrithrix thermotolerans DSM 19514</name>
    <dbReference type="NCBI Taxonomy" id="1121881"/>
    <lineage>
        <taxon>Bacteria</taxon>
        <taxon>Bacillati</taxon>
        <taxon>Actinomycetota</taxon>
        <taxon>Acidimicrobiia</taxon>
        <taxon>Acidimicrobiales</taxon>
        <taxon>Acidimicrobiaceae</taxon>
        <taxon>Ferrithrix</taxon>
    </lineage>
</organism>
<dbReference type="EMBL" id="FQUL01000008">
    <property type="protein sequence ID" value="SHE52186.1"/>
    <property type="molecule type" value="Genomic_DNA"/>
</dbReference>
<dbReference type="Proteomes" id="UP000184295">
    <property type="component" value="Unassembled WGS sequence"/>
</dbReference>
<dbReference type="RefSeq" id="WP_072789068.1">
    <property type="nucleotide sequence ID" value="NZ_FQUL01000008.1"/>
</dbReference>
<gene>
    <name evidence="2" type="ORF">SAMN02745225_00864</name>
</gene>
<dbReference type="STRING" id="1121881.SAMN02745225_00864"/>
<sequence>MSIKAVEKLEVQLATISKQLPSLPQGFSEGLARYAWILSGIAGLASLASAWDLFSISSTVSAVCAFGLCPASFGVFFYLSIATLVIYGVIYLSAVKPLKDMKKNGWDLVFLGTLVNLVSVVIFILAGLGGNLVTALITVAIVWYLLFAIRPIFAGKDADDGLEI</sequence>
<protein>
    <submittedName>
        <fullName evidence="2">Uncharacterized protein</fullName>
    </submittedName>
</protein>
<feature type="transmembrane region" description="Helical" evidence="1">
    <location>
        <begin position="31"/>
        <end position="51"/>
    </location>
</feature>
<keyword evidence="3" id="KW-1185">Reference proteome</keyword>
<evidence type="ECO:0000256" key="1">
    <source>
        <dbReference type="SAM" id="Phobius"/>
    </source>
</evidence>
<feature type="transmembrane region" description="Helical" evidence="1">
    <location>
        <begin position="132"/>
        <end position="149"/>
    </location>
</feature>
<accession>A0A1M4U6A3</accession>
<keyword evidence="1" id="KW-1133">Transmembrane helix</keyword>
<name>A0A1M4U6A3_9ACTN</name>
<keyword evidence="1" id="KW-0812">Transmembrane</keyword>
<proteinExistence type="predicted"/>
<feature type="transmembrane region" description="Helical" evidence="1">
    <location>
        <begin position="106"/>
        <end position="126"/>
    </location>
</feature>
<dbReference type="OrthoDB" id="5245089at2"/>
<reference evidence="3" key="1">
    <citation type="submission" date="2016-11" db="EMBL/GenBank/DDBJ databases">
        <authorList>
            <person name="Varghese N."/>
            <person name="Submissions S."/>
        </authorList>
    </citation>
    <scope>NUCLEOTIDE SEQUENCE [LARGE SCALE GENOMIC DNA]</scope>
    <source>
        <strain evidence="3">DSM 19514</strain>
    </source>
</reference>
<dbReference type="AlphaFoldDB" id="A0A1M4U6A3"/>
<evidence type="ECO:0000313" key="3">
    <source>
        <dbReference type="Proteomes" id="UP000184295"/>
    </source>
</evidence>